<dbReference type="GO" id="GO:0006777">
    <property type="term" value="P:Mo-molybdopterin cofactor biosynthetic process"/>
    <property type="evidence" value="ECO:0007669"/>
    <property type="project" value="UniProtKB-KW"/>
</dbReference>
<protein>
    <recommendedName>
        <fullName evidence="4">Molybdopterin synthase catalytic subunit</fullName>
        <ecNumber evidence="3">2.8.1.12</ecNumber>
    </recommendedName>
    <alternativeName>
        <fullName evidence="10">MPT synthase subunit 2</fullName>
    </alternativeName>
    <alternativeName>
        <fullName evidence="8">Molybdenum cofactor biosynthesis protein E</fullName>
    </alternativeName>
    <alternativeName>
        <fullName evidence="9">Molybdopterin-converting factor large subunit</fullName>
    </alternativeName>
    <alternativeName>
        <fullName evidence="11">Molybdopterin-converting factor subunit 2</fullName>
    </alternativeName>
</protein>
<keyword evidence="15" id="KW-1185">Reference proteome</keyword>
<accession>A0A7X0STA8</accession>
<evidence type="ECO:0000256" key="4">
    <source>
        <dbReference type="ARBA" id="ARBA00013858"/>
    </source>
</evidence>
<dbReference type="EC" id="2.8.1.12" evidence="3"/>
<evidence type="ECO:0000256" key="5">
    <source>
        <dbReference type="ARBA" id="ARBA00022679"/>
    </source>
</evidence>
<evidence type="ECO:0000256" key="12">
    <source>
        <dbReference type="ARBA" id="ARBA00049878"/>
    </source>
</evidence>
<sequence length="244" mass="27122">MENTWQITLFAGLAERLNARLLHLDFAEEELQAGEIKRRLAERFPEHAALLNVSFLACNQSFAPDDAIVSRDDELALLPPVSGGQDTPPSSGHSAERPERYAILEEPLRTDGVLEQVAHPDHGAALLFVGTTREWTQGSRTVLLEYEAYVPMALRSLREIGEQIASRWPGTLCSIHHRIGPVGIGEASVLIAVSSPHRSDSYDASRFAIEELKRTVPIWKKEVYEDGSVWKGYQSGEAWNPLAE</sequence>
<dbReference type="Gene3D" id="3.90.1170.40">
    <property type="entry name" value="Molybdopterin biosynthesis MoaE subunit"/>
    <property type="match status" value="1"/>
</dbReference>
<evidence type="ECO:0000256" key="13">
    <source>
        <dbReference type="SAM" id="MobiDB-lite"/>
    </source>
</evidence>
<evidence type="ECO:0000256" key="8">
    <source>
        <dbReference type="ARBA" id="ARBA00029745"/>
    </source>
</evidence>
<comment type="similarity">
    <text evidence="2">Belongs to the MoaE family.</text>
</comment>
<comment type="subunit">
    <text evidence="7">Heterotetramer of 2 MoaD subunits and 2 MoaE subunits. Also stable as homodimer. The enzyme changes between these two forms during catalysis.</text>
</comment>
<dbReference type="AlphaFoldDB" id="A0A7X0STA8"/>
<dbReference type="SUPFAM" id="SSF54690">
    <property type="entry name" value="Molybdopterin synthase subunit MoaE"/>
    <property type="match status" value="1"/>
</dbReference>
<dbReference type="GO" id="GO:0030366">
    <property type="term" value="F:molybdopterin synthase activity"/>
    <property type="evidence" value="ECO:0007669"/>
    <property type="project" value="UniProtKB-EC"/>
</dbReference>
<dbReference type="InterPro" id="IPR003448">
    <property type="entry name" value="Mopterin_biosynth_MoaE"/>
</dbReference>
<comment type="catalytic activity">
    <reaction evidence="12">
        <text>2 [molybdopterin-synthase sulfur-carrier protein]-C-terminal-Gly-aminoethanethioate + cyclic pyranopterin phosphate + H2O = molybdopterin + 2 [molybdopterin-synthase sulfur-carrier protein]-C-terminal Gly-Gly + 2 H(+)</text>
        <dbReference type="Rhea" id="RHEA:26333"/>
        <dbReference type="Rhea" id="RHEA-COMP:12202"/>
        <dbReference type="Rhea" id="RHEA-COMP:19907"/>
        <dbReference type="ChEBI" id="CHEBI:15377"/>
        <dbReference type="ChEBI" id="CHEBI:15378"/>
        <dbReference type="ChEBI" id="CHEBI:58698"/>
        <dbReference type="ChEBI" id="CHEBI:59648"/>
        <dbReference type="ChEBI" id="CHEBI:90778"/>
        <dbReference type="ChEBI" id="CHEBI:232372"/>
        <dbReference type="EC" id="2.8.1.12"/>
    </reaction>
</comment>
<reference evidence="14 15" key="1">
    <citation type="submission" date="2020-08" db="EMBL/GenBank/DDBJ databases">
        <title>Cohnella phylogeny.</title>
        <authorList>
            <person name="Dunlap C."/>
        </authorList>
    </citation>
    <scope>NUCLEOTIDE SEQUENCE [LARGE SCALE GENOMIC DNA]</scope>
    <source>
        <strain evidence="14 15">CBP 2801</strain>
    </source>
</reference>
<dbReference type="RefSeq" id="WP_185131162.1">
    <property type="nucleotide sequence ID" value="NZ_JACJVO010000027.1"/>
</dbReference>
<dbReference type="CDD" id="cd00756">
    <property type="entry name" value="MoaE"/>
    <property type="match status" value="1"/>
</dbReference>
<dbReference type="PANTHER" id="PTHR23404">
    <property type="entry name" value="MOLYBDOPTERIN SYNTHASE RELATED"/>
    <property type="match status" value="1"/>
</dbReference>
<evidence type="ECO:0000256" key="10">
    <source>
        <dbReference type="ARBA" id="ARBA00030781"/>
    </source>
</evidence>
<keyword evidence="6" id="KW-0501">Molybdenum cofactor biosynthesis</keyword>
<evidence type="ECO:0000256" key="11">
    <source>
        <dbReference type="ARBA" id="ARBA00032474"/>
    </source>
</evidence>
<dbReference type="Gene3D" id="3.10.20.30">
    <property type="match status" value="1"/>
</dbReference>
<dbReference type="Proteomes" id="UP000564644">
    <property type="component" value="Unassembled WGS sequence"/>
</dbReference>
<dbReference type="InterPro" id="IPR012675">
    <property type="entry name" value="Beta-grasp_dom_sf"/>
</dbReference>
<keyword evidence="5" id="KW-0808">Transferase</keyword>
<dbReference type="SUPFAM" id="SSF54285">
    <property type="entry name" value="MoaD/ThiS"/>
    <property type="match status" value="1"/>
</dbReference>
<dbReference type="InterPro" id="IPR003749">
    <property type="entry name" value="ThiS/MoaD-like"/>
</dbReference>
<evidence type="ECO:0000313" key="15">
    <source>
        <dbReference type="Proteomes" id="UP000564644"/>
    </source>
</evidence>
<feature type="region of interest" description="Disordered" evidence="13">
    <location>
        <begin position="78"/>
        <end position="98"/>
    </location>
</feature>
<feature type="compositionally biased region" description="Polar residues" evidence="13">
    <location>
        <begin position="84"/>
        <end position="93"/>
    </location>
</feature>
<dbReference type="Pfam" id="PF02597">
    <property type="entry name" value="ThiS"/>
    <property type="match status" value="1"/>
</dbReference>
<dbReference type="CDD" id="cd00754">
    <property type="entry name" value="Ubl_MoaD"/>
    <property type="match status" value="1"/>
</dbReference>
<comment type="pathway">
    <text evidence="1">Cofactor biosynthesis; molybdopterin biosynthesis.</text>
</comment>
<evidence type="ECO:0000313" key="14">
    <source>
        <dbReference type="EMBL" id="MBB6733503.1"/>
    </source>
</evidence>
<organism evidence="14 15">
    <name type="scientific">Cohnella zeiphila</name>
    <dbReference type="NCBI Taxonomy" id="2761120"/>
    <lineage>
        <taxon>Bacteria</taxon>
        <taxon>Bacillati</taxon>
        <taxon>Bacillota</taxon>
        <taxon>Bacilli</taxon>
        <taxon>Bacillales</taxon>
        <taxon>Paenibacillaceae</taxon>
        <taxon>Cohnella</taxon>
    </lineage>
</organism>
<name>A0A7X0STA8_9BACL</name>
<dbReference type="InterPro" id="IPR036563">
    <property type="entry name" value="MoaE_sf"/>
</dbReference>
<dbReference type="EMBL" id="JACJVO010000027">
    <property type="protein sequence ID" value="MBB6733503.1"/>
    <property type="molecule type" value="Genomic_DNA"/>
</dbReference>
<evidence type="ECO:0000256" key="9">
    <source>
        <dbReference type="ARBA" id="ARBA00030407"/>
    </source>
</evidence>
<evidence type="ECO:0000256" key="6">
    <source>
        <dbReference type="ARBA" id="ARBA00023150"/>
    </source>
</evidence>
<evidence type="ECO:0000256" key="3">
    <source>
        <dbReference type="ARBA" id="ARBA00011950"/>
    </source>
</evidence>
<proteinExistence type="inferred from homology"/>
<dbReference type="Pfam" id="PF02391">
    <property type="entry name" value="MoaE"/>
    <property type="match status" value="1"/>
</dbReference>
<gene>
    <name evidence="14" type="ORF">H7C18_21495</name>
</gene>
<dbReference type="InterPro" id="IPR016155">
    <property type="entry name" value="Mopterin_synth/thiamin_S_b"/>
</dbReference>
<evidence type="ECO:0000256" key="7">
    <source>
        <dbReference type="ARBA" id="ARBA00026066"/>
    </source>
</evidence>
<evidence type="ECO:0000256" key="2">
    <source>
        <dbReference type="ARBA" id="ARBA00005426"/>
    </source>
</evidence>
<comment type="caution">
    <text evidence="14">The sequence shown here is derived from an EMBL/GenBank/DDBJ whole genome shotgun (WGS) entry which is preliminary data.</text>
</comment>
<dbReference type="FunFam" id="3.90.1170.40:FF:000003">
    <property type="entry name" value="Molybdopterin converting factor subunit 2"/>
    <property type="match status" value="1"/>
</dbReference>
<evidence type="ECO:0000256" key="1">
    <source>
        <dbReference type="ARBA" id="ARBA00005046"/>
    </source>
</evidence>